<name>A0A8H3MCU7_9GLOM</name>
<proteinExistence type="predicted"/>
<dbReference type="EMBL" id="BLAL01000324">
    <property type="protein sequence ID" value="GET03615.1"/>
    <property type="molecule type" value="Genomic_DNA"/>
</dbReference>
<dbReference type="AlphaFoldDB" id="A0A8H3MCU7"/>
<reference evidence="1" key="1">
    <citation type="submission" date="2019-10" db="EMBL/GenBank/DDBJ databases">
        <title>Conservation and host-specific expression of non-tandemly repeated heterogenous ribosome RNA gene in arbuscular mycorrhizal fungi.</title>
        <authorList>
            <person name="Maeda T."/>
            <person name="Kobayashi Y."/>
            <person name="Nakagawa T."/>
            <person name="Ezawa T."/>
            <person name="Yamaguchi K."/>
            <person name="Bino T."/>
            <person name="Nishimoto Y."/>
            <person name="Shigenobu S."/>
            <person name="Kawaguchi M."/>
        </authorList>
    </citation>
    <scope>NUCLEOTIDE SEQUENCE</scope>
    <source>
        <strain evidence="1">HR1</strain>
    </source>
</reference>
<comment type="caution">
    <text evidence="1">The sequence shown here is derived from an EMBL/GenBank/DDBJ whole genome shotgun (WGS) entry which is preliminary data.</text>
</comment>
<protein>
    <submittedName>
        <fullName evidence="1">Uncharacterized protein</fullName>
    </submittedName>
</protein>
<evidence type="ECO:0000313" key="2">
    <source>
        <dbReference type="Proteomes" id="UP000615446"/>
    </source>
</evidence>
<accession>A0A8H3MCU7</accession>
<dbReference type="Proteomes" id="UP000615446">
    <property type="component" value="Unassembled WGS sequence"/>
</dbReference>
<sequence length="81" mass="9830">MIMSLYCGLVVLYHFVARKMNFTFIEVLRRDMHTFDLLWAFKIMIKFDTLDGLHANRRYLDPVPGIYKKGELHYNLKWNIF</sequence>
<organism evidence="1 2">
    <name type="scientific">Rhizophagus clarus</name>
    <dbReference type="NCBI Taxonomy" id="94130"/>
    <lineage>
        <taxon>Eukaryota</taxon>
        <taxon>Fungi</taxon>
        <taxon>Fungi incertae sedis</taxon>
        <taxon>Mucoromycota</taxon>
        <taxon>Glomeromycotina</taxon>
        <taxon>Glomeromycetes</taxon>
        <taxon>Glomerales</taxon>
        <taxon>Glomeraceae</taxon>
        <taxon>Rhizophagus</taxon>
    </lineage>
</organism>
<evidence type="ECO:0000313" key="1">
    <source>
        <dbReference type="EMBL" id="GET03615.1"/>
    </source>
</evidence>
<gene>
    <name evidence="1" type="ORF">RCL2_002994500</name>
</gene>